<gene>
    <name evidence="2" type="ORF">SGLAU_31385</name>
</gene>
<evidence type="ECO:0000256" key="1">
    <source>
        <dbReference type="SAM" id="MobiDB-lite"/>
    </source>
</evidence>
<dbReference type="KEGG" id="sgu:SGLAU_31385"/>
<evidence type="ECO:0000313" key="2">
    <source>
        <dbReference type="EMBL" id="AIS02211.1"/>
    </source>
</evidence>
<dbReference type="Proteomes" id="UP000029482">
    <property type="component" value="Chromosome"/>
</dbReference>
<dbReference type="EMBL" id="CP009438">
    <property type="protein sequence ID" value="AIS02211.1"/>
    <property type="molecule type" value="Genomic_DNA"/>
</dbReference>
<proteinExistence type="predicted"/>
<evidence type="ECO:0000313" key="3">
    <source>
        <dbReference type="Proteomes" id="UP000029482"/>
    </source>
</evidence>
<dbReference type="OrthoDB" id="4274673at2"/>
<accession>A0A089Z8U9</accession>
<name>A0A089Z8U9_STRGA</name>
<dbReference type="AlphaFoldDB" id="A0A089Z8U9"/>
<feature type="region of interest" description="Disordered" evidence="1">
    <location>
        <begin position="45"/>
        <end position="65"/>
    </location>
</feature>
<organism evidence="2 3">
    <name type="scientific">Streptomyces glaucescens</name>
    <dbReference type="NCBI Taxonomy" id="1907"/>
    <lineage>
        <taxon>Bacteria</taxon>
        <taxon>Bacillati</taxon>
        <taxon>Actinomycetota</taxon>
        <taxon>Actinomycetes</taxon>
        <taxon>Kitasatosporales</taxon>
        <taxon>Streptomycetaceae</taxon>
        <taxon>Streptomyces</taxon>
    </lineage>
</organism>
<feature type="compositionally biased region" description="Polar residues" evidence="1">
    <location>
        <begin position="48"/>
        <end position="60"/>
    </location>
</feature>
<keyword evidence="3" id="KW-1185">Reference proteome</keyword>
<protein>
    <submittedName>
        <fullName evidence="2">Uncharacterized protein</fullName>
    </submittedName>
</protein>
<sequence>MPTSHEEFVHEVQRRLRMAGYDLVGETDTETPGVRVSRTPAGALVSWTPLSGPSPRTSPAQGLGEATESAVRAAVETVLLQHGYTIWTERAGNGITVLLPHLAPPLPAHRETPDD</sequence>
<dbReference type="RefSeq" id="WP_043505888.1">
    <property type="nucleotide sequence ID" value="NZ_CP009438.1"/>
</dbReference>
<reference evidence="3" key="1">
    <citation type="journal article" date="2015" name="J. Biotechnol.">
        <title>Complete genome sequence of the actinobacterium Streptomyces glaucescens GLA.O (DSM 40922) consisting of a linear chromosome and one linear plasmid.</title>
        <authorList>
            <person name="Ortseifen V."/>
            <person name="Winkler A."/>
            <person name="Albersmeier A."/>
            <person name="Wendler S."/>
            <person name="Puhler A."/>
            <person name="Kalinowski J."/>
            <person name="Ruckert C."/>
        </authorList>
    </citation>
    <scope>NUCLEOTIDE SEQUENCE [LARGE SCALE GENOMIC DNA]</scope>
    <source>
        <strain evidence="3">DSM 40922 / GLA O</strain>
    </source>
</reference>
<dbReference type="HOGENOM" id="CLU_2107617_0_0_11"/>